<keyword evidence="6 7" id="KW-0413">Isomerase</keyword>
<dbReference type="EC" id="5.1.3.2" evidence="4 7"/>
<proteinExistence type="inferred from homology"/>
<dbReference type="Proteomes" id="UP000776252">
    <property type="component" value="Unassembled WGS sequence"/>
</dbReference>
<keyword evidence="10" id="KW-1185">Reference proteome</keyword>
<keyword evidence="5 7" id="KW-0520">NAD</keyword>
<evidence type="ECO:0000256" key="1">
    <source>
        <dbReference type="ARBA" id="ARBA00000083"/>
    </source>
</evidence>
<dbReference type="InterPro" id="IPR001509">
    <property type="entry name" value="Epimerase_deHydtase"/>
</dbReference>
<evidence type="ECO:0000256" key="5">
    <source>
        <dbReference type="ARBA" id="ARBA00023027"/>
    </source>
</evidence>
<evidence type="ECO:0000256" key="4">
    <source>
        <dbReference type="ARBA" id="ARBA00013189"/>
    </source>
</evidence>
<dbReference type="NCBIfam" id="NF007956">
    <property type="entry name" value="PRK10675.1"/>
    <property type="match status" value="1"/>
</dbReference>
<comment type="cofactor">
    <cofactor evidence="2 7">
        <name>NAD(+)</name>
        <dbReference type="ChEBI" id="CHEBI:57540"/>
    </cofactor>
</comment>
<comment type="pathway">
    <text evidence="3 7">Carbohydrate metabolism; galactose metabolism.</text>
</comment>
<accession>A0ABS6BY62</accession>
<dbReference type="InterPro" id="IPR005886">
    <property type="entry name" value="UDP_G4E"/>
</dbReference>
<evidence type="ECO:0000259" key="8">
    <source>
        <dbReference type="Pfam" id="PF01370"/>
    </source>
</evidence>
<dbReference type="PANTHER" id="PTHR43725">
    <property type="entry name" value="UDP-GLUCOSE 4-EPIMERASE"/>
    <property type="match status" value="1"/>
</dbReference>
<dbReference type="PANTHER" id="PTHR43725:SF47">
    <property type="entry name" value="UDP-GLUCOSE 4-EPIMERASE"/>
    <property type="match status" value="1"/>
</dbReference>
<comment type="subunit">
    <text evidence="7">Homodimer.</text>
</comment>
<comment type="caution">
    <text evidence="9">The sequence shown here is derived from an EMBL/GenBank/DDBJ whole genome shotgun (WGS) entry which is preliminary data.</text>
</comment>
<evidence type="ECO:0000256" key="3">
    <source>
        <dbReference type="ARBA" id="ARBA00004947"/>
    </source>
</evidence>
<sequence>MEILVTGGAGYIGSHTCVELLNSGYDVIVVDNFSNSKPESLRRVEEITGKHLKFYESDILDKAILEKIFSENNIEAVIHFAGFKAVGESIKTPILYYHNNITGTLILCTEMKKHNVKRLVFSSSATVYGMPKSVPISEYFPLSATNPYGRTKLMIETILQDMYSSDKEWSIAILRYFNPIGAHQSGRIGEDPNGIPNNLMPFITQVAVGKRDKLNIFGGNYATHDGTGVRDYIHVVDLAKGHLSALEKIMKTSGIEPYNLGTGVGYSVLDLVKNFEKATNKKIPYVITAPRLGDIAKCYANPIKAKTILKWSAQKNIQDMCIDAWRFQVNNPNGY</sequence>
<dbReference type="Pfam" id="PF01370">
    <property type="entry name" value="Epimerase"/>
    <property type="match status" value="1"/>
</dbReference>
<evidence type="ECO:0000256" key="2">
    <source>
        <dbReference type="ARBA" id="ARBA00001911"/>
    </source>
</evidence>
<evidence type="ECO:0000313" key="9">
    <source>
        <dbReference type="EMBL" id="MBU3161561.1"/>
    </source>
</evidence>
<comment type="catalytic activity">
    <reaction evidence="1 7">
        <text>UDP-alpha-D-glucose = UDP-alpha-D-galactose</text>
        <dbReference type="Rhea" id="RHEA:22168"/>
        <dbReference type="ChEBI" id="CHEBI:58885"/>
        <dbReference type="ChEBI" id="CHEBI:66914"/>
        <dbReference type="EC" id="5.1.3.2"/>
    </reaction>
</comment>
<evidence type="ECO:0000256" key="7">
    <source>
        <dbReference type="RuleBase" id="RU366046"/>
    </source>
</evidence>
<evidence type="ECO:0000313" key="10">
    <source>
        <dbReference type="Proteomes" id="UP000776252"/>
    </source>
</evidence>
<comment type="similarity">
    <text evidence="7">Belongs to the NAD(P)-dependent epimerase/dehydratase family.</text>
</comment>
<evidence type="ECO:0000256" key="6">
    <source>
        <dbReference type="ARBA" id="ARBA00023235"/>
    </source>
</evidence>
<gene>
    <name evidence="9" type="primary">galE</name>
    <name evidence="9" type="ORF">KPL37_17785</name>
</gene>
<feature type="domain" description="NAD-dependent epimerase/dehydratase" evidence="8">
    <location>
        <begin position="3"/>
        <end position="261"/>
    </location>
</feature>
<dbReference type="CDD" id="cd05247">
    <property type="entry name" value="UDP_G4E_1_SDR_e"/>
    <property type="match status" value="1"/>
</dbReference>
<organism evidence="9 10">
    <name type="scientific">Clostridium frigoris</name>
    <dbReference type="NCBI Taxonomy" id="205327"/>
    <lineage>
        <taxon>Bacteria</taxon>
        <taxon>Bacillati</taxon>
        <taxon>Bacillota</taxon>
        <taxon>Clostridia</taxon>
        <taxon>Eubacteriales</taxon>
        <taxon>Clostridiaceae</taxon>
        <taxon>Clostridium</taxon>
    </lineage>
</organism>
<keyword evidence="7" id="KW-0119">Carbohydrate metabolism</keyword>
<protein>
    <recommendedName>
        <fullName evidence="4 7">UDP-glucose 4-epimerase</fullName>
        <ecNumber evidence="4 7">5.1.3.2</ecNumber>
    </recommendedName>
</protein>
<dbReference type="NCBIfam" id="TIGR01179">
    <property type="entry name" value="galE"/>
    <property type="match status" value="1"/>
</dbReference>
<dbReference type="RefSeq" id="WP_216151427.1">
    <property type="nucleotide sequence ID" value="NZ_JAHLDV010000073.1"/>
</dbReference>
<reference evidence="9 10" key="1">
    <citation type="submission" date="2021-06" db="EMBL/GenBank/DDBJ databases">
        <title>Clostridia strains as spoilage organisms.</title>
        <authorList>
            <person name="Wambui J."/>
            <person name="Stephan R."/>
            <person name="Stevens M.J.A."/>
        </authorList>
    </citation>
    <scope>NUCLEOTIDE SEQUENCE [LARGE SCALE GENOMIC DNA]</scope>
    <source>
        <strain evidence="9 10">DSM 14204</strain>
    </source>
</reference>
<dbReference type="EMBL" id="JAHLDV010000073">
    <property type="protein sequence ID" value="MBU3161561.1"/>
    <property type="molecule type" value="Genomic_DNA"/>
</dbReference>
<name>A0ABS6BY62_9CLOT</name>
<dbReference type="GO" id="GO:0003978">
    <property type="term" value="F:UDP-glucose 4-epimerase activity"/>
    <property type="evidence" value="ECO:0007669"/>
    <property type="project" value="UniProtKB-EC"/>
</dbReference>